<protein>
    <submittedName>
        <fullName evidence="1">Uncharacterized protein</fullName>
    </submittedName>
</protein>
<dbReference type="AlphaFoldDB" id="A0A380WIC5"/>
<proteinExistence type="predicted"/>
<gene>
    <name evidence="1" type="ORF">NCTC10684_01977</name>
</gene>
<name>A0A380WIC5_AMIAI</name>
<evidence type="ECO:0000313" key="2">
    <source>
        <dbReference type="Proteomes" id="UP000254701"/>
    </source>
</evidence>
<dbReference type="Gene3D" id="2.170.150.70">
    <property type="match status" value="1"/>
</dbReference>
<accession>A0A380WIC5</accession>
<organism evidence="1 2">
    <name type="scientific">Aminobacter aminovorans</name>
    <name type="common">Chelatobacter heintzii</name>
    <dbReference type="NCBI Taxonomy" id="83263"/>
    <lineage>
        <taxon>Bacteria</taxon>
        <taxon>Pseudomonadati</taxon>
        <taxon>Pseudomonadota</taxon>
        <taxon>Alphaproteobacteria</taxon>
        <taxon>Hyphomicrobiales</taxon>
        <taxon>Phyllobacteriaceae</taxon>
        <taxon>Aminobacter</taxon>
    </lineage>
</organism>
<sequence length="75" mass="8252">MPRDKLTVTTPPERLATYGFNRHVVDHMLCLNCCCAPFGMGVSPSGEKTAAINVRCIEQIDLTTLKRIPFDGGSR</sequence>
<dbReference type="EMBL" id="UFSM01000001">
    <property type="protein sequence ID" value="SUU88749.1"/>
    <property type="molecule type" value="Genomic_DNA"/>
</dbReference>
<dbReference type="SUPFAM" id="SSF51316">
    <property type="entry name" value="Mss4-like"/>
    <property type="match status" value="1"/>
</dbReference>
<dbReference type="InterPro" id="IPR011057">
    <property type="entry name" value="Mss4-like_sf"/>
</dbReference>
<dbReference type="Proteomes" id="UP000254701">
    <property type="component" value="Unassembled WGS sequence"/>
</dbReference>
<evidence type="ECO:0000313" key="1">
    <source>
        <dbReference type="EMBL" id="SUU88749.1"/>
    </source>
</evidence>
<reference evidence="1 2" key="1">
    <citation type="submission" date="2018-06" db="EMBL/GenBank/DDBJ databases">
        <authorList>
            <consortium name="Pathogen Informatics"/>
            <person name="Doyle S."/>
        </authorList>
    </citation>
    <scope>NUCLEOTIDE SEQUENCE [LARGE SCALE GENOMIC DNA]</scope>
    <source>
        <strain evidence="1 2">NCTC10684</strain>
    </source>
</reference>